<reference evidence="1 2" key="1">
    <citation type="journal article" date="2023" name="Life. Sci Alliance">
        <title>Evolutionary insights into 3D genome organization and epigenetic landscape of Vigna mungo.</title>
        <authorList>
            <person name="Junaid A."/>
            <person name="Singh B."/>
            <person name="Bhatia S."/>
        </authorList>
    </citation>
    <scope>NUCLEOTIDE SEQUENCE [LARGE SCALE GENOMIC DNA]</scope>
    <source>
        <strain evidence="1">Urdbean</strain>
    </source>
</reference>
<evidence type="ECO:0000313" key="1">
    <source>
        <dbReference type="EMBL" id="WVZ23565.1"/>
    </source>
</evidence>
<name>A0AAQ3P880_VIGMU</name>
<proteinExistence type="predicted"/>
<evidence type="ECO:0000313" key="2">
    <source>
        <dbReference type="Proteomes" id="UP001374535"/>
    </source>
</evidence>
<protein>
    <submittedName>
        <fullName evidence="1">Uncharacterized protein</fullName>
    </submittedName>
</protein>
<sequence>MSRSGGGSSVGNVASPLGLGVSMEIINENRVDPLEEHAKSEWNRRYGIYIFEHGVSEDIVSLRRACAIDYVYHGKENYEVHNGCSSASQCGPNTTAPYCMREPVARVSLIRKQKDPLFGLIGNDLTPAMTERRRDKGMTMARQRRGEGTTMVVRLLHGGGAMKASVLGWMILVPCSTGFDSQRNPPPPLLKLQLGVSNSHIFGFWLTVVMQVCGQWVSRWLQQGWMWLIPNLDPIGIKQSCVS</sequence>
<gene>
    <name evidence="1" type="ORF">V8G54_002109</name>
</gene>
<keyword evidence="2" id="KW-1185">Reference proteome</keyword>
<organism evidence="1 2">
    <name type="scientific">Vigna mungo</name>
    <name type="common">Black gram</name>
    <name type="synonym">Phaseolus mungo</name>
    <dbReference type="NCBI Taxonomy" id="3915"/>
    <lineage>
        <taxon>Eukaryota</taxon>
        <taxon>Viridiplantae</taxon>
        <taxon>Streptophyta</taxon>
        <taxon>Embryophyta</taxon>
        <taxon>Tracheophyta</taxon>
        <taxon>Spermatophyta</taxon>
        <taxon>Magnoliopsida</taxon>
        <taxon>eudicotyledons</taxon>
        <taxon>Gunneridae</taxon>
        <taxon>Pentapetalae</taxon>
        <taxon>rosids</taxon>
        <taxon>fabids</taxon>
        <taxon>Fabales</taxon>
        <taxon>Fabaceae</taxon>
        <taxon>Papilionoideae</taxon>
        <taxon>50 kb inversion clade</taxon>
        <taxon>NPAAA clade</taxon>
        <taxon>indigoferoid/millettioid clade</taxon>
        <taxon>Phaseoleae</taxon>
        <taxon>Vigna</taxon>
    </lineage>
</organism>
<dbReference type="AlphaFoldDB" id="A0AAQ3P880"/>
<accession>A0AAQ3P880</accession>
<dbReference type="Proteomes" id="UP001374535">
    <property type="component" value="Chromosome 1"/>
</dbReference>
<dbReference type="EMBL" id="CP144700">
    <property type="protein sequence ID" value="WVZ23565.1"/>
    <property type="molecule type" value="Genomic_DNA"/>
</dbReference>